<accession>A0A1U7CM38</accession>
<organism evidence="4 5">
    <name type="scientific">Paludisphaera borealis</name>
    <dbReference type="NCBI Taxonomy" id="1387353"/>
    <lineage>
        <taxon>Bacteria</taxon>
        <taxon>Pseudomonadati</taxon>
        <taxon>Planctomycetota</taxon>
        <taxon>Planctomycetia</taxon>
        <taxon>Isosphaerales</taxon>
        <taxon>Isosphaeraceae</taxon>
        <taxon>Paludisphaera</taxon>
    </lineage>
</organism>
<dbReference type="SMART" id="SM00564">
    <property type="entry name" value="PQQ"/>
    <property type="match status" value="3"/>
</dbReference>
<keyword evidence="5" id="KW-1185">Reference proteome</keyword>
<dbReference type="Gene3D" id="2.130.10.10">
    <property type="entry name" value="YVTN repeat-like/Quinoprotein amine dehydrogenase"/>
    <property type="match status" value="2"/>
</dbReference>
<feature type="region of interest" description="Disordered" evidence="1">
    <location>
        <begin position="396"/>
        <end position="447"/>
    </location>
</feature>
<gene>
    <name evidence="4" type="primary">bamB_2</name>
    <name evidence="4" type="ORF">BSF38_01464</name>
</gene>
<dbReference type="KEGG" id="pbor:BSF38_01464"/>
<name>A0A1U7CM38_9BACT</name>
<feature type="signal peptide" evidence="2">
    <location>
        <begin position="1"/>
        <end position="23"/>
    </location>
</feature>
<evidence type="ECO:0000259" key="3">
    <source>
        <dbReference type="Pfam" id="PF13360"/>
    </source>
</evidence>
<evidence type="ECO:0000313" key="5">
    <source>
        <dbReference type="Proteomes" id="UP000186309"/>
    </source>
</evidence>
<proteinExistence type="predicted"/>
<evidence type="ECO:0000256" key="1">
    <source>
        <dbReference type="SAM" id="MobiDB-lite"/>
    </source>
</evidence>
<dbReference type="AlphaFoldDB" id="A0A1U7CM38"/>
<dbReference type="STRING" id="1387353.BSF38_01464"/>
<evidence type="ECO:0000256" key="2">
    <source>
        <dbReference type="SAM" id="SignalP"/>
    </source>
</evidence>
<feature type="compositionally biased region" description="Low complexity" evidence="1">
    <location>
        <begin position="417"/>
        <end position="432"/>
    </location>
</feature>
<dbReference type="PANTHER" id="PTHR34512:SF30">
    <property type="entry name" value="OUTER MEMBRANE PROTEIN ASSEMBLY FACTOR BAMB"/>
    <property type="match status" value="1"/>
</dbReference>
<dbReference type="RefSeq" id="WP_076344347.1">
    <property type="nucleotide sequence ID" value="NZ_CP019082.1"/>
</dbReference>
<feature type="domain" description="Pyrrolo-quinoline quinone repeat" evidence="3">
    <location>
        <begin position="221"/>
        <end position="385"/>
    </location>
</feature>
<evidence type="ECO:0000313" key="4">
    <source>
        <dbReference type="EMBL" id="APW60002.1"/>
    </source>
</evidence>
<protein>
    <submittedName>
        <fullName evidence="4">Outer membrane protein assembly factor BamB</fullName>
    </submittedName>
</protein>
<keyword evidence="2" id="KW-0732">Signal</keyword>
<dbReference type="EMBL" id="CP019082">
    <property type="protein sequence ID" value="APW60002.1"/>
    <property type="molecule type" value="Genomic_DNA"/>
</dbReference>
<reference evidence="5" key="1">
    <citation type="submission" date="2016-12" db="EMBL/GenBank/DDBJ databases">
        <title>Comparative genomics of four Isosphaeraceae planctomycetes: a common pool of plasmids and glycoside hydrolase genes.</title>
        <authorList>
            <person name="Ivanova A."/>
        </authorList>
    </citation>
    <scope>NUCLEOTIDE SEQUENCE [LARGE SCALE GENOMIC DNA]</scope>
    <source>
        <strain evidence="5">PX4</strain>
    </source>
</reference>
<dbReference type="InterPro" id="IPR011047">
    <property type="entry name" value="Quinoprotein_ADH-like_sf"/>
</dbReference>
<dbReference type="Pfam" id="PF13360">
    <property type="entry name" value="PQQ_2"/>
    <property type="match status" value="2"/>
</dbReference>
<dbReference type="InterPro" id="IPR018391">
    <property type="entry name" value="PQQ_b-propeller_rpt"/>
</dbReference>
<dbReference type="Proteomes" id="UP000186309">
    <property type="component" value="Chromosome"/>
</dbReference>
<dbReference type="InterPro" id="IPR015943">
    <property type="entry name" value="WD40/YVTN_repeat-like_dom_sf"/>
</dbReference>
<feature type="domain" description="Pyrrolo-quinoline quinone repeat" evidence="3">
    <location>
        <begin position="63"/>
        <end position="137"/>
    </location>
</feature>
<dbReference type="InterPro" id="IPR002372">
    <property type="entry name" value="PQQ_rpt_dom"/>
</dbReference>
<feature type="chain" id="PRO_5012617541" evidence="2">
    <location>
        <begin position="24"/>
        <end position="447"/>
    </location>
</feature>
<dbReference type="SUPFAM" id="SSF50998">
    <property type="entry name" value="Quinoprotein alcohol dehydrogenase-like"/>
    <property type="match status" value="1"/>
</dbReference>
<dbReference type="OrthoDB" id="273000at2"/>
<dbReference type="PANTHER" id="PTHR34512">
    <property type="entry name" value="CELL SURFACE PROTEIN"/>
    <property type="match status" value="1"/>
</dbReference>
<sequence>MSRRLALVLAPLLLGMAGPWVQAQSTVPQDLIPKRTSLARLGLERQWMAVVPVAGSEQILRISRSADLFFVQTNQAMLHVYDAETGRHRWSAQLGEQAPSARPVSSNSYAVFATCANIMLALDRNTGRVIWRANLATIPTSGTACDEEHLLVGLNTGMVNCYRLKKEQEKGPATLLDSPALAWNLQTGGKVLTLPMIAERISLLGSSDGRVFVTLTDEPTPLYRVKTGGPIGEGLGTYGTRTLLIPSADYNLYAVDVLTTKMLWTFPSGAPIEQAPLIAGEDIFVVNTAGNLSVLEPSTGVPRWTLSTHSARLLGTSPTKVYLRTFDNDLLVVDRASGKVVADPSATFQRAGLNLREFDLSFPDRYDDRLFLGTSSGVVVCLREIGLTTPQLLRDPKAQPFAHVPPEGVSEKPAAPPAETEPGAEPNAGAAPAPEPDADPDAAPQPK</sequence>